<keyword evidence="5 11" id="KW-0812">Transmembrane</keyword>
<sequence length="432" mass="46315">MDLVIYLGGAVLFFALVMASIGLHEIGHLLPGKLFGVKTTQYFVGFGKTLWSRRRGETEYGIKAVPLGGYVRFVGMFPPSKDRPGQVRAGRTGLFQSMADNARAAEYVDILPEDEGRLFYQKKSWQKLVIMAGGPLMNVLLAFLILLAVTASYGVNRSTLTIAGVPECIVAADATDRSCAGKPASPAARSGIRPGDTIVAFNGRPVSSWDEVSQAIRANLDRTAAFTVLRDGQRVELTPVSTVITGVPDRYDPAKRVAAGFFGVQPVVERQRGGPVAVVQDMWGMTKQTVVALAAFPVKVYYTAYNLVTGQPRDVYGPMSILGASRAAGEIASTDQIGAATKVASLFTVLGSVNLFVALFNFVPLLPLDGGHIVGAIYEGLRRTLARLFRRPDPGHVDTARMLPVAYLVGSVIAVSGVVLVLADIIDPIRLF</sequence>
<organism evidence="13 14">
    <name type="scientific">Friedmanniella luteola</name>
    <dbReference type="NCBI Taxonomy" id="546871"/>
    <lineage>
        <taxon>Bacteria</taxon>
        <taxon>Bacillati</taxon>
        <taxon>Actinomycetota</taxon>
        <taxon>Actinomycetes</taxon>
        <taxon>Propionibacteriales</taxon>
        <taxon>Nocardioidaceae</taxon>
        <taxon>Friedmanniella</taxon>
    </lineage>
</organism>
<keyword evidence="8 11" id="KW-1133">Transmembrane helix</keyword>
<keyword evidence="14" id="KW-1185">Reference proteome</keyword>
<keyword evidence="4 13" id="KW-0645">Protease</keyword>
<dbReference type="GO" id="GO:0006508">
    <property type="term" value="P:proteolysis"/>
    <property type="evidence" value="ECO:0007669"/>
    <property type="project" value="UniProtKB-KW"/>
</dbReference>
<dbReference type="InterPro" id="IPR036034">
    <property type="entry name" value="PDZ_sf"/>
</dbReference>
<proteinExistence type="inferred from homology"/>
<evidence type="ECO:0000256" key="10">
    <source>
        <dbReference type="ARBA" id="ARBA00023136"/>
    </source>
</evidence>
<evidence type="ECO:0000256" key="3">
    <source>
        <dbReference type="ARBA" id="ARBA00007931"/>
    </source>
</evidence>
<dbReference type="InterPro" id="IPR008915">
    <property type="entry name" value="Peptidase_M50"/>
</dbReference>
<name>A0A1H1Q3K9_9ACTN</name>
<evidence type="ECO:0000256" key="9">
    <source>
        <dbReference type="ARBA" id="ARBA00023049"/>
    </source>
</evidence>
<dbReference type="CDD" id="cd06163">
    <property type="entry name" value="S2P-M50_PDZ_RseP-like"/>
    <property type="match status" value="1"/>
</dbReference>
<accession>A0A1H1Q3K9</accession>
<dbReference type="EMBL" id="LT629749">
    <property type="protein sequence ID" value="SDS17569.1"/>
    <property type="molecule type" value="Genomic_DNA"/>
</dbReference>
<evidence type="ECO:0000313" key="14">
    <source>
        <dbReference type="Proteomes" id="UP000199092"/>
    </source>
</evidence>
<dbReference type="GO" id="GO:0016020">
    <property type="term" value="C:membrane"/>
    <property type="evidence" value="ECO:0007669"/>
    <property type="project" value="UniProtKB-SubCell"/>
</dbReference>
<dbReference type="InterPro" id="IPR004387">
    <property type="entry name" value="Pept_M50_Zn"/>
</dbReference>
<gene>
    <name evidence="13" type="ORF">SAMN04488543_1220</name>
</gene>
<dbReference type="InterPro" id="IPR041489">
    <property type="entry name" value="PDZ_6"/>
</dbReference>
<dbReference type="InterPro" id="IPR001478">
    <property type="entry name" value="PDZ"/>
</dbReference>
<feature type="transmembrane region" description="Helical" evidence="11">
    <location>
        <begin position="405"/>
        <end position="426"/>
    </location>
</feature>
<evidence type="ECO:0000256" key="1">
    <source>
        <dbReference type="ARBA" id="ARBA00001947"/>
    </source>
</evidence>
<dbReference type="STRING" id="546871.SAMN04488543_1220"/>
<dbReference type="SUPFAM" id="SSF50156">
    <property type="entry name" value="PDZ domain-like"/>
    <property type="match status" value="1"/>
</dbReference>
<dbReference type="Proteomes" id="UP000199092">
    <property type="component" value="Chromosome I"/>
</dbReference>
<comment type="similarity">
    <text evidence="3">Belongs to the peptidase M50B family.</text>
</comment>
<evidence type="ECO:0000256" key="7">
    <source>
        <dbReference type="ARBA" id="ARBA00022833"/>
    </source>
</evidence>
<dbReference type="GO" id="GO:0004222">
    <property type="term" value="F:metalloendopeptidase activity"/>
    <property type="evidence" value="ECO:0007669"/>
    <property type="project" value="InterPro"/>
</dbReference>
<dbReference type="CDD" id="cd23081">
    <property type="entry name" value="cpPDZ_EcRseP-like"/>
    <property type="match status" value="1"/>
</dbReference>
<evidence type="ECO:0000256" key="5">
    <source>
        <dbReference type="ARBA" id="ARBA00022692"/>
    </source>
</evidence>
<evidence type="ECO:0000256" key="6">
    <source>
        <dbReference type="ARBA" id="ARBA00022801"/>
    </source>
</evidence>
<keyword evidence="6" id="KW-0378">Hydrolase</keyword>
<dbReference type="AlphaFoldDB" id="A0A1H1Q3K9"/>
<feature type="transmembrane region" description="Helical" evidence="11">
    <location>
        <begin position="128"/>
        <end position="149"/>
    </location>
</feature>
<evidence type="ECO:0000256" key="8">
    <source>
        <dbReference type="ARBA" id="ARBA00022989"/>
    </source>
</evidence>
<dbReference type="SMART" id="SM00228">
    <property type="entry name" value="PDZ"/>
    <property type="match status" value="1"/>
</dbReference>
<evidence type="ECO:0000259" key="12">
    <source>
        <dbReference type="SMART" id="SM00228"/>
    </source>
</evidence>
<evidence type="ECO:0000313" key="13">
    <source>
        <dbReference type="EMBL" id="SDS17569.1"/>
    </source>
</evidence>
<dbReference type="PANTHER" id="PTHR42837:SF2">
    <property type="entry name" value="MEMBRANE METALLOPROTEASE ARASP2, CHLOROPLASTIC-RELATED"/>
    <property type="match status" value="1"/>
</dbReference>
<evidence type="ECO:0000256" key="2">
    <source>
        <dbReference type="ARBA" id="ARBA00004141"/>
    </source>
</evidence>
<dbReference type="OrthoDB" id="9782003at2"/>
<reference evidence="13 14" key="1">
    <citation type="submission" date="2016-10" db="EMBL/GenBank/DDBJ databases">
        <authorList>
            <person name="de Groot N.N."/>
        </authorList>
    </citation>
    <scope>NUCLEOTIDE SEQUENCE [LARGE SCALE GENOMIC DNA]</scope>
    <source>
        <strain evidence="13 14">DSM 21741</strain>
    </source>
</reference>
<keyword evidence="9" id="KW-0482">Metalloprotease</keyword>
<dbReference type="Pfam" id="PF17820">
    <property type="entry name" value="PDZ_6"/>
    <property type="match status" value="1"/>
</dbReference>
<dbReference type="PANTHER" id="PTHR42837">
    <property type="entry name" value="REGULATOR OF SIGMA-E PROTEASE RSEP"/>
    <property type="match status" value="1"/>
</dbReference>
<dbReference type="Pfam" id="PF02163">
    <property type="entry name" value="Peptidase_M50"/>
    <property type="match status" value="1"/>
</dbReference>
<keyword evidence="7" id="KW-0862">Zinc</keyword>
<keyword evidence="10 11" id="KW-0472">Membrane</keyword>
<evidence type="ECO:0000256" key="11">
    <source>
        <dbReference type="SAM" id="Phobius"/>
    </source>
</evidence>
<evidence type="ECO:0000256" key="4">
    <source>
        <dbReference type="ARBA" id="ARBA00022670"/>
    </source>
</evidence>
<protein>
    <submittedName>
        <fullName evidence="13">Membrane-associated protease RseP, regulator of RpoE activity</fullName>
    </submittedName>
</protein>
<comment type="cofactor">
    <cofactor evidence="1">
        <name>Zn(2+)</name>
        <dbReference type="ChEBI" id="CHEBI:29105"/>
    </cofactor>
</comment>
<feature type="transmembrane region" description="Helical" evidence="11">
    <location>
        <begin position="343"/>
        <end position="363"/>
    </location>
</feature>
<dbReference type="Gene3D" id="2.30.42.10">
    <property type="match status" value="1"/>
</dbReference>
<comment type="subcellular location">
    <subcellularLocation>
        <location evidence="2">Membrane</location>
        <topology evidence="2">Multi-pass membrane protein</topology>
    </subcellularLocation>
</comment>
<feature type="domain" description="PDZ" evidence="12">
    <location>
        <begin position="156"/>
        <end position="232"/>
    </location>
</feature>
<dbReference type="RefSeq" id="WP_091411116.1">
    <property type="nucleotide sequence ID" value="NZ_LT629749.1"/>
</dbReference>